<keyword evidence="6 11" id="KW-0732">Signal</keyword>
<evidence type="ECO:0000259" key="12">
    <source>
        <dbReference type="Pfam" id="PF01095"/>
    </source>
</evidence>
<dbReference type="OrthoDB" id="2019149at2759"/>
<comment type="similarity">
    <text evidence="3">Belongs to the pectinesterase family.</text>
</comment>
<organism evidence="13 14">
    <name type="scientific">Schizopora paradoxa</name>
    <dbReference type="NCBI Taxonomy" id="27342"/>
    <lineage>
        <taxon>Eukaryota</taxon>
        <taxon>Fungi</taxon>
        <taxon>Dikarya</taxon>
        <taxon>Basidiomycota</taxon>
        <taxon>Agaricomycotina</taxon>
        <taxon>Agaricomycetes</taxon>
        <taxon>Hymenochaetales</taxon>
        <taxon>Schizoporaceae</taxon>
        <taxon>Schizopora</taxon>
    </lineage>
</organism>
<accession>A0A0H2S8N2</accession>
<evidence type="ECO:0000256" key="1">
    <source>
        <dbReference type="ARBA" id="ARBA00004613"/>
    </source>
</evidence>
<evidence type="ECO:0000256" key="11">
    <source>
        <dbReference type="RuleBase" id="RU000589"/>
    </source>
</evidence>
<dbReference type="InParanoid" id="A0A0H2S8N2"/>
<evidence type="ECO:0000256" key="9">
    <source>
        <dbReference type="ARBA" id="ARBA00047928"/>
    </source>
</evidence>
<dbReference type="InterPro" id="IPR012334">
    <property type="entry name" value="Pectin_lyas_fold"/>
</dbReference>
<sequence length="336" mass="36076">MLLPLFYLILAGVQFVHGASRTTPPAGAVVVKAGTTTSEEFADVVTAVNALPNDDSTQTIFIFPGTYEGQVNISRPGPTKILGYTTDTMDFNQNVAVLAHSASLATSTSDDTTGTLRIHSNNVALYNIDVRNDFGVAETNGQAIALSNYGSNFGAYASRFFSYQDTLLAEQGTQVYLKSYIEGAVDFIFGQKGQAFFQGNTIASKGAGCVTASGRSTNDSTMYVFDQNTLVAAPDAFSNVTDKTFLGRPWEDFAKVIFKNTVINTPLNNTIWSIWNVDEPNTDHVFFAEFNSTGPGVAGAMRPPFSTLLTSEEAAAYNIASTVGSDYTSWVDASYL</sequence>
<dbReference type="GO" id="GO:0045490">
    <property type="term" value="P:pectin catabolic process"/>
    <property type="evidence" value="ECO:0007669"/>
    <property type="project" value="UniProtKB-UniRule"/>
</dbReference>
<evidence type="ECO:0000256" key="10">
    <source>
        <dbReference type="PROSITE-ProRule" id="PRU10040"/>
    </source>
</evidence>
<keyword evidence="5 11" id="KW-0964">Secreted</keyword>
<evidence type="ECO:0000313" key="14">
    <source>
        <dbReference type="Proteomes" id="UP000053477"/>
    </source>
</evidence>
<dbReference type="PROSITE" id="PS00503">
    <property type="entry name" value="PECTINESTERASE_2"/>
    <property type="match status" value="1"/>
</dbReference>
<dbReference type="EMBL" id="KQ085883">
    <property type="protein sequence ID" value="KLO20294.1"/>
    <property type="molecule type" value="Genomic_DNA"/>
</dbReference>
<dbReference type="Gene3D" id="2.160.20.10">
    <property type="entry name" value="Single-stranded right-handed beta-helix, Pectin lyase-like"/>
    <property type="match status" value="1"/>
</dbReference>
<keyword evidence="11" id="KW-0961">Cell wall biogenesis/degradation</keyword>
<keyword evidence="7 11" id="KW-0378">Hydrolase</keyword>
<dbReference type="GO" id="GO:0042545">
    <property type="term" value="P:cell wall modification"/>
    <property type="evidence" value="ECO:0007669"/>
    <property type="project" value="UniProtKB-UniRule"/>
</dbReference>
<dbReference type="GO" id="GO:0016829">
    <property type="term" value="F:lyase activity"/>
    <property type="evidence" value="ECO:0007669"/>
    <property type="project" value="UniProtKB-KW"/>
</dbReference>
<dbReference type="PANTHER" id="PTHR31321">
    <property type="entry name" value="ACYL-COA THIOESTER HYDROLASE YBHC-RELATED"/>
    <property type="match status" value="1"/>
</dbReference>
<dbReference type="Proteomes" id="UP000053477">
    <property type="component" value="Unassembled WGS sequence"/>
</dbReference>
<dbReference type="GO" id="GO:0030599">
    <property type="term" value="F:pectinesterase activity"/>
    <property type="evidence" value="ECO:0007669"/>
    <property type="project" value="UniProtKB-UniRule"/>
</dbReference>
<dbReference type="PANTHER" id="PTHR31321:SF127">
    <property type="entry name" value="PECTINESTERASE"/>
    <property type="match status" value="1"/>
</dbReference>
<evidence type="ECO:0000256" key="8">
    <source>
        <dbReference type="ARBA" id="ARBA00023085"/>
    </source>
</evidence>
<evidence type="ECO:0000256" key="2">
    <source>
        <dbReference type="ARBA" id="ARBA00005184"/>
    </source>
</evidence>
<dbReference type="InterPro" id="IPR000070">
    <property type="entry name" value="Pectinesterase_cat"/>
</dbReference>
<dbReference type="AlphaFoldDB" id="A0A0H2S8N2"/>
<comment type="function">
    <text evidence="11">Involved in maceration and soft-rotting of plant tissue.</text>
</comment>
<dbReference type="FunFam" id="2.160.20.10:FF:000014">
    <property type="entry name" value="Pectinesterase"/>
    <property type="match status" value="1"/>
</dbReference>
<name>A0A0H2S8N2_9AGAM</name>
<dbReference type="GO" id="GO:0005576">
    <property type="term" value="C:extracellular region"/>
    <property type="evidence" value="ECO:0007669"/>
    <property type="project" value="UniProtKB-SubCell"/>
</dbReference>
<reference evidence="13 14" key="1">
    <citation type="submission" date="2015-04" db="EMBL/GenBank/DDBJ databases">
        <title>Complete genome sequence of Schizopora paradoxa KUC8140, a cosmopolitan wood degrader in East Asia.</title>
        <authorList>
            <consortium name="DOE Joint Genome Institute"/>
            <person name="Min B."/>
            <person name="Park H."/>
            <person name="Jang Y."/>
            <person name="Kim J.-J."/>
            <person name="Kim K.H."/>
            <person name="Pangilinan J."/>
            <person name="Lipzen A."/>
            <person name="Riley R."/>
            <person name="Grigoriev I.V."/>
            <person name="Spatafora J.W."/>
            <person name="Choi I.-G."/>
        </authorList>
    </citation>
    <scope>NUCLEOTIDE SEQUENCE [LARGE SCALE GENOMIC DNA]</scope>
    <source>
        <strain evidence="13 14">KUC8140</strain>
    </source>
</reference>
<feature type="signal peptide" evidence="11">
    <location>
        <begin position="1"/>
        <end position="18"/>
    </location>
</feature>
<dbReference type="InterPro" id="IPR011050">
    <property type="entry name" value="Pectin_lyase_fold/virulence"/>
</dbReference>
<evidence type="ECO:0000313" key="13">
    <source>
        <dbReference type="EMBL" id="KLO20294.1"/>
    </source>
</evidence>
<feature type="chain" id="PRO_5005118462" description="Pectinesterase" evidence="11">
    <location>
        <begin position="19"/>
        <end position="336"/>
    </location>
</feature>
<keyword evidence="14" id="KW-1185">Reference proteome</keyword>
<keyword evidence="13" id="KW-0456">Lyase</keyword>
<dbReference type="SUPFAM" id="SSF51126">
    <property type="entry name" value="Pectin lyase-like"/>
    <property type="match status" value="1"/>
</dbReference>
<feature type="domain" description="Pectinesterase catalytic" evidence="12">
    <location>
        <begin position="36"/>
        <end position="321"/>
    </location>
</feature>
<evidence type="ECO:0000256" key="3">
    <source>
        <dbReference type="ARBA" id="ARBA00008891"/>
    </source>
</evidence>
<feature type="active site" evidence="10">
    <location>
        <position position="186"/>
    </location>
</feature>
<proteinExistence type="inferred from homology"/>
<comment type="pathway">
    <text evidence="2 11">Glycan metabolism; pectin degradation; 2-dehydro-3-deoxy-D-gluconate from pectin: step 1/5.</text>
</comment>
<dbReference type="UniPathway" id="UPA00545">
    <property type="reaction ID" value="UER00823"/>
</dbReference>
<keyword evidence="8 11" id="KW-0063">Aspartyl esterase</keyword>
<dbReference type="STRING" id="27342.A0A0H2S8N2"/>
<evidence type="ECO:0000256" key="7">
    <source>
        <dbReference type="ARBA" id="ARBA00022801"/>
    </source>
</evidence>
<dbReference type="Pfam" id="PF01095">
    <property type="entry name" value="Pectinesterase"/>
    <property type="match status" value="1"/>
</dbReference>
<comment type="subcellular location">
    <subcellularLocation>
        <location evidence="1 11">Secreted</location>
    </subcellularLocation>
</comment>
<evidence type="ECO:0000256" key="4">
    <source>
        <dbReference type="ARBA" id="ARBA00013229"/>
    </source>
</evidence>
<dbReference type="EC" id="3.1.1.11" evidence="4 11"/>
<protein>
    <recommendedName>
        <fullName evidence="4 11">Pectinesterase</fullName>
        <ecNumber evidence="4 11">3.1.1.11</ecNumber>
    </recommendedName>
</protein>
<comment type="catalytic activity">
    <reaction evidence="9 11">
        <text>[(1-&gt;4)-alpha-D-galacturonosyl methyl ester](n) + n H2O = [(1-&gt;4)-alpha-D-galacturonosyl](n) + n methanol + n H(+)</text>
        <dbReference type="Rhea" id="RHEA:22380"/>
        <dbReference type="Rhea" id="RHEA-COMP:14570"/>
        <dbReference type="Rhea" id="RHEA-COMP:14573"/>
        <dbReference type="ChEBI" id="CHEBI:15377"/>
        <dbReference type="ChEBI" id="CHEBI:15378"/>
        <dbReference type="ChEBI" id="CHEBI:17790"/>
        <dbReference type="ChEBI" id="CHEBI:140522"/>
        <dbReference type="ChEBI" id="CHEBI:140523"/>
        <dbReference type="EC" id="3.1.1.11"/>
    </reaction>
</comment>
<evidence type="ECO:0000256" key="5">
    <source>
        <dbReference type="ARBA" id="ARBA00022525"/>
    </source>
</evidence>
<gene>
    <name evidence="13" type="ORF">SCHPADRAFT_864302</name>
</gene>
<evidence type="ECO:0000256" key="6">
    <source>
        <dbReference type="ARBA" id="ARBA00022729"/>
    </source>
</evidence>
<dbReference type="InterPro" id="IPR033131">
    <property type="entry name" value="Pectinesterase_Asp_AS"/>
</dbReference>